<dbReference type="Gene3D" id="1.10.260.40">
    <property type="entry name" value="lambda repressor-like DNA-binding domains"/>
    <property type="match status" value="1"/>
</dbReference>
<keyword evidence="3" id="KW-1185">Reference proteome</keyword>
<organism evidence="2 3">
    <name type="scientific">Paenibacillus terreus</name>
    <dbReference type="NCBI Taxonomy" id="1387834"/>
    <lineage>
        <taxon>Bacteria</taxon>
        <taxon>Bacillati</taxon>
        <taxon>Bacillota</taxon>
        <taxon>Bacilli</taxon>
        <taxon>Bacillales</taxon>
        <taxon>Paenibacillaceae</taxon>
        <taxon>Paenibacillus</taxon>
    </lineage>
</organism>
<evidence type="ECO:0000259" key="1">
    <source>
        <dbReference type="PROSITE" id="PS50943"/>
    </source>
</evidence>
<accession>A0ABV5B8D5</accession>
<dbReference type="CDD" id="cd00093">
    <property type="entry name" value="HTH_XRE"/>
    <property type="match status" value="1"/>
</dbReference>
<name>A0ABV5B8D5_9BACL</name>
<feature type="domain" description="HTH cro/C1-type" evidence="1">
    <location>
        <begin position="11"/>
        <end position="65"/>
    </location>
</feature>
<dbReference type="PROSITE" id="PS50943">
    <property type="entry name" value="HTH_CROC1"/>
    <property type="match status" value="1"/>
</dbReference>
<reference evidence="2 3" key="1">
    <citation type="submission" date="2024-09" db="EMBL/GenBank/DDBJ databases">
        <authorList>
            <person name="Ruan L."/>
        </authorList>
    </citation>
    <scope>NUCLEOTIDE SEQUENCE [LARGE SCALE GENOMIC DNA]</scope>
    <source>
        <strain evidence="2 3">D33</strain>
    </source>
</reference>
<dbReference type="InterPro" id="IPR010982">
    <property type="entry name" value="Lambda_DNA-bd_dom_sf"/>
</dbReference>
<gene>
    <name evidence="2" type="ORF">ACE3NQ_13635</name>
</gene>
<evidence type="ECO:0000313" key="2">
    <source>
        <dbReference type="EMBL" id="MFB5681959.1"/>
    </source>
</evidence>
<protein>
    <submittedName>
        <fullName evidence="2">Helix-turn-helix domain-containing protein</fullName>
    </submittedName>
</protein>
<dbReference type="RefSeq" id="WP_375525727.1">
    <property type="nucleotide sequence ID" value="NZ_JBHILM010000014.1"/>
</dbReference>
<dbReference type="EMBL" id="JBHILM010000014">
    <property type="protein sequence ID" value="MFB5681959.1"/>
    <property type="molecule type" value="Genomic_DNA"/>
</dbReference>
<dbReference type="InterPro" id="IPR001387">
    <property type="entry name" value="Cro/C1-type_HTH"/>
</dbReference>
<proteinExistence type="predicted"/>
<dbReference type="SUPFAM" id="SSF47413">
    <property type="entry name" value="lambda repressor-like DNA-binding domains"/>
    <property type="match status" value="1"/>
</dbReference>
<sequence length="458" mass="53586">MKSGDTIRETLSTYMQKHNLSFTQFSSISNVNAGTLSRMLQGTKPISLRQLESITSAMELPEDFFFESYVEECFAFSPSMRRIRPFIFRCAELNRLDCIERIVHRLLEDLSYTSILFDVAEALFASDLRQAAALIYTQVSEAERFQHSERLAICRYRLFELSLGDDLEENLRSAILFEPYVSRLDEADQLDALKELIHVLMTAHKWKKVDELAVEMLRVATLQYEQPSTERKPKQPFYFYILYGLLFRSTVCEEFQDYDGALSYVSKYEQGELWVREDDEEARRYIHQFAEWATANRFLYRLLSGQAEALGEYADFVATRPAEIFIALGYMVKAANRFDFDIDHILERFTAYIPSMEMEGKYGPYNNSVVKEKLARFFSDLAIYRFKRGHDHAVNSILEGLRLSVRINSIKNILNGLTLFEMYRDWASEEEKKDFKLLSGEVNRINEKNKHLVIFSYE</sequence>
<comment type="caution">
    <text evidence="2">The sequence shown here is derived from an EMBL/GenBank/DDBJ whole genome shotgun (WGS) entry which is preliminary data.</text>
</comment>
<evidence type="ECO:0000313" key="3">
    <source>
        <dbReference type="Proteomes" id="UP001580407"/>
    </source>
</evidence>
<dbReference type="Proteomes" id="UP001580407">
    <property type="component" value="Unassembled WGS sequence"/>
</dbReference>